<gene>
    <name evidence="2" type="ORF">R3W88_033200</name>
</gene>
<evidence type="ECO:0000313" key="2">
    <source>
        <dbReference type="EMBL" id="KAK4707228.1"/>
    </source>
</evidence>
<sequence length="230" mass="26808">MLSRSLNNLHHNPLYHGFYMERKGPKINHLSFADDIIIFTSERKHSLKLIMHTLATYERVSGQLINKAKSHFMLHSNAFRTTCDRIKKSTGFHKKEAPITYLGCPIAAGRYKNIYFSELINKIVNRITGWNSKMLSYGGKATLIKHVLQALPIHILSAISPPSIILKQLQSILADFFWGWRNDKKKYHWSSWRNLSFPYDEGGIGVRLMRDVCQAFQLKQWWTFRSKQTL</sequence>
<dbReference type="Pfam" id="PF00078">
    <property type="entry name" value="RVT_1"/>
    <property type="match status" value="1"/>
</dbReference>
<dbReference type="PANTHER" id="PTHR33116">
    <property type="entry name" value="REVERSE TRANSCRIPTASE ZINC-BINDING DOMAIN-CONTAINING PROTEIN-RELATED-RELATED"/>
    <property type="match status" value="1"/>
</dbReference>
<comment type="caution">
    <text evidence="2">The sequence shown here is derived from an EMBL/GenBank/DDBJ whole genome shotgun (WGS) entry which is preliminary data.</text>
</comment>
<reference evidence="2 3" key="1">
    <citation type="submission" date="2023-10" db="EMBL/GenBank/DDBJ databases">
        <title>Genome-Wide Identification Analysis in wild type Solanum Pinnatisectum Reveals Some Genes Defensing Phytophthora Infestans.</title>
        <authorList>
            <person name="Sun C."/>
        </authorList>
    </citation>
    <scope>NUCLEOTIDE SEQUENCE [LARGE SCALE GENOMIC DNA]</scope>
    <source>
        <strain evidence="2">LQN</strain>
        <tissue evidence="2">Leaf</tissue>
    </source>
</reference>
<evidence type="ECO:0000313" key="3">
    <source>
        <dbReference type="Proteomes" id="UP001311915"/>
    </source>
</evidence>
<name>A0AAV9K1S8_9SOLN</name>
<proteinExistence type="predicted"/>
<dbReference type="InterPro" id="IPR000477">
    <property type="entry name" value="RT_dom"/>
</dbReference>
<keyword evidence="3" id="KW-1185">Reference proteome</keyword>
<accession>A0AAV9K1S8</accession>
<evidence type="ECO:0000259" key="1">
    <source>
        <dbReference type="PROSITE" id="PS50878"/>
    </source>
</evidence>
<dbReference type="PROSITE" id="PS50878">
    <property type="entry name" value="RT_POL"/>
    <property type="match status" value="1"/>
</dbReference>
<dbReference type="AlphaFoldDB" id="A0AAV9K1S8"/>
<dbReference type="EMBL" id="JAWPEI010000022">
    <property type="protein sequence ID" value="KAK4707228.1"/>
    <property type="molecule type" value="Genomic_DNA"/>
</dbReference>
<feature type="domain" description="Reverse transcriptase" evidence="1">
    <location>
        <begin position="1"/>
        <end position="106"/>
    </location>
</feature>
<dbReference type="PANTHER" id="PTHR33116:SF82">
    <property type="entry name" value="RNASE H FAMILY PROTEIN"/>
    <property type="match status" value="1"/>
</dbReference>
<dbReference type="Proteomes" id="UP001311915">
    <property type="component" value="Unassembled WGS sequence"/>
</dbReference>
<organism evidence="2 3">
    <name type="scientific">Solanum pinnatisectum</name>
    <name type="common">tansyleaf nightshade</name>
    <dbReference type="NCBI Taxonomy" id="50273"/>
    <lineage>
        <taxon>Eukaryota</taxon>
        <taxon>Viridiplantae</taxon>
        <taxon>Streptophyta</taxon>
        <taxon>Embryophyta</taxon>
        <taxon>Tracheophyta</taxon>
        <taxon>Spermatophyta</taxon>
        <taxon>Magnoliopsida</taxon>
        <taxon>eudicotyledons</taxon>
        <taxon>Gunneridae</taxon>
        <taxon>Pentapetalae</taxon>
        <taxon>asterids</taxon>
        <taxon>lamiids</taxon>
        <taxon>Solanales</taxon>
        <taxon>Solanaceae</taxon>
        <taxon>Solanoideae</taxon>
        <taxon>Solaneae</taxon>
        <taxon>Solanum</taxon>
    </lineage>
</organism>
<protein>
    <recommendedName>
        <fullName evidence="1">Reverse transcriptase domain-containing protein</fullName>
    </recommendedName>
</protein>